<evidence type="ECO:0000313" key="2">
    <source>
        <dbReference type="EMBL" id="SIT18478.1"/>
    </source>
</evidence>
<dbReference type="PROSITE" id="PS51257">
    <property type="entry name" value="PROKAR_LIPOPROTEIN"/>
    <property type="match status" value="1"/>
</dbReference>
<dbReference type="RefSeq" id="WP_175610473.1">
    <property type="nucleotide sequence ID" value="NZ_FTOG01000013.1"/>
</dbReference>
<proteinExistence type="predicted"/>
<dbReference type="AlphaFoldDB" id="A0A1N7Q6J2"/>
<sequence>MRLILLNFALASLAACGVGGPPQPPSAVTEAPVSGEVSFGVTGSL</sequence>
<dbReference type="EMBL" id="FTOG01000013">
    <property type="protein sequence ID" value="SIT18478.1"/>
    <property type="molecule type" value="Genomic_DNA"/>
</dbReference>
<dbReference type="Proteomes" id="UP000186221">
    <property type="component" value="Unassembled WGS sequence"/>
</dbReference>
<feature type="signal peptide" evidence="1">
    <location>
        <begin position="1"/>
        <end position="17"/>
    </location>
</feature>
<evidence type="ECO:0008006" key="4">
    <source>
        <dbReference type="Google" id="ProtNLM"/>
    </source>
</evidence>
<dbReference type="STRING" id="453582.SAMN05421580_11363"/>
<gene>
    <name evidence="2" type="ORF">SAMN05421580_11363</name>
</gene>
<organism evidence="2 3">
    <name type="scientific">Rhodobacter aestuarii</name>
    <dbReference type="NCBI Taxonomy" id="453582"/>
    <lineage>
        <taxon>Bacteria</taxon>
        <taxon>Pseudomonadati</taxon>
        <taxon>Pseudomonadota</taxon>
        <taxon>Alphaproteobacteria</taxon>
        <taxon>Rhodobacterales</taxon>
        <taxon>Rhodobacter group</taxon>
        <taxon>Rhodobacter</taxon>
    </lineage>
</organism>
<keyword evidence="3" id="KW-1185">Reference proteome</keyword>
<accession>A0A1N7Q6J2</accession>
<evidence type="ECO:0000256" key="1">
    <source>
        <dbReference type="SAM" id="SignalP"/>
    </source>
</evidence>
<evidence type="ECO:0000313" key="3">
    <source>
        <dbReference type="Proteomes" id="UP000186221"/>
    </source>
</evidence>
<name>A0A1N7Q6J2_9RHOB</name>
<keyword evidence="1" id="KW-0732">Signal</keyword>
<feature type="chain" id="PRO_5012252993" description="Argininosuccinate lyase" evidence="1">
    <location>
        <begin position="18"/>
        <end position="45"/>
    </location>
</feature>
<reference evidence="3" key="1">
    <citation type="submission" date="2017-01" db="EMBL/GenBank/DDBJ databases">
        <authorList>
            <person name="Varghese N."/>
            <person name="Submissions S."/>
        </authorList>
    </citation>
    <scope>NUCLEOTIDE SEQUENCE [LARGE SCALE GENOMIC DNA]</scope>
    <source>
        <strain evidence="3">DSM 19945</strain>
    </source>
</reference>
<protein>
    <recommendedName>
        <fullName evidence="4">Argininosuccinate lyase</fullName>
    </recommendedName>
</protein>